<evidence type="ECO:0000259" key="1">
    <source>
        <dbReference type="SMART" id="SM00974"/>
    </source>
</evidence>
<name>A0A208ZYW7_YERIN</name>
<evidence type="ECO:0000313" key="2">
    <source>
        <dbReference type="EMBL" id="OVZ85650.1"/>
    </source>
</evidence>
<dbReference type="Pfam" id="PF10544">
    <property type="entry name" value="T5orf172"/>
    <property type="match status" value="1"/>
</dbReference>
<proteinExistence type="predicted"/>
<dbReference type="Proteomes" id="UP000196440">
    <property type="component" value="Unassembled WGS sequence"/>
</dbReference>
<gene>
    <name evidence="2" type="ORF">CBW57_13995</name>
</gene>
<feature type="domain" description="Bacteriophage T5 Orf172 DNA-binding" evidence="1">
    <location>
        <begin position="19"/>
        <end position="98"/>
    </location>
</feature>
<organism evidence="2 3">
    <name type="scientific">Yersinia intermedia</name>
    <dbReference type="NCBI Taxonomy" id="631"/>
    <lineage>
        <taxon>Bacteria</taxon>
        <taxon>Pseudomonadati</taxon>
        <taxon>Pseudomonadota</taxon>
        <taxon>Gammaproteobacteria</taxon>
        <taxon>Enterobacterales</taxon>
        <taxon>Yersiniaceae</taxon>
        <taxon>Yersinia</taxon>
    </lineage>
</organism>
<reference evidence="2 3" key="1">
    <citation type="submission" date="2017-05" db="EMBL/GenBank/DDBJ databases">
        <title>Whole genome sequencing of Yersinia kristensenii.</title>
        <authorList>
            <person name="Campioni F."/>
        </authorList>
    </citation>
    <scope>NUCLEOTIDE SEQUENCE [LARGE SCALE GENOMIC DNA]</scope>
    <source>
        <strain evidence="2 3">CFSAN060536</strain>
    </source>
</reference>
<evidence type="ECO:0000313" key="3">
    <source>
        <dbReference type="Proteomes" id="UP000196440"/>
    </source>
</evidence>
<dbReference type="AlphaFoldDB" id="A0A208ZYW7"/>
<dbReference type="InterPro" id="IPR018306">
    <property type="entry name" value="Phage_T5_Orf172_DNA-bd"/>
</dbReference>
<dbReference type="RefSeq" id="WP_087816180.1">
    <property type="nucleotide sequence ID" value="NZ_CBCPKE010000012.1"/>
</dbReference>
<sequence>MKDDSDAKEGYVYVLGVKDIDLPVSKIGMTSKDPTIRCAEINRSSTGDFLWEVAHQIALSDCRKIESLVHAKLLPLRQKGREFFNLYPDDALRAIQSILKMAPDVRLVATITESQKEGSDVPRRKTSPRKHPVHPLNDTIKYAHLLDRFNELLHVTGEPFGQLNKPVFGISDGRDGVQWNLAIRPNESIAEVGVNLEGKKYYGWPIATLIKSELAVPALLRLVPHLRDPQNITLRFVRDAWQVTARPSILEEYLGGRKFSLSELTEDLWHNILTEAIGCLKEERNALSRAHQNVTLVRKAGPDAEPVKMQVSPHLQILTPIDLLLDSGEELAAAIECLRPIHEWASKVSGE</sequence>
<comment type="caution">
    <text evidence="2">The sequence shown here is derived from an EMBL/GenBank/DDBJ whole genome shotgun (WGS) entry which is preliminary data.</text>
</comment>
<accession>A0A208ZYW7</accession>
<protein>
    <recommendedName>
        <fullName evidence="1">Bacteriophage T5 Orf172 DNA-binding domain-containing protein</fullName>
    </recommendedName>
</protein>
<dbReference type="EMBL" id="NHOI01000017">
    <property type="protein sequence ID" value="OVZ85650.1"/>
    <property type="molecule type" value="Genomic_DNA"/>
</dbReference>
<dbReference type="SMART" id="SM00974">
    <property type="entry name" value="T5orf172"/>
    <property type="match status" value="1"/>
</dbReference>